<name>A0ABN1L703_9GAMM</name>
<sequence length="845" mass="94729">MLTKTQGGAVPRSFAGFIMQARLNFSLAWQCYRQEYHLPHQRLLRWTQAILLIFMLALSQSSESVQQYLTKNLQGLLGADALISQHQPLAATQLASLAKQVDDVAQTQQISINFSHDNSWQYISLKGVDDNYPLQGELLTANSLDGVTYANSTGPKVGEIWFDSRLLSRFSLKLGDVVNIASQTFTVTKLLAHEPDRLMEGHNVNMRAMINIADMKQLNFSENLIQYRYLLALDEDNITTLQAWQKQQIPAAEFMHKKGNHPLALFWQRTENFLGLTSILLFFMAAVAIEQLSIKHKSKEQYFAAVCMSLGASHQTGIVVSIIKWCYSLLLLLPIAFILAAATHWLIISHLAESFVNLTWQWHLGLSFSTLGFVSLLFALFYLPVWYSLANSTIASLFTTATSETKQLGQKIAALMVLIIVVFAYSDNGLLTTMMLIAMGVTIALILALSWLTLTLGEKLTQNLSGLLPFVFFMMKQRLVSKSTQILGVGLSAFLLLFTLMLMHDLGKTMSVYQRTHDGNLMVSQATTDQMDYLHQWALDNDISIRQNKAYMHAKLIEVNQQPLKEFAGKPSDSLARFSRDIRMHWANELPSNNRIVSGQWWQNASENWQQVSIEEEVMTDIGLALGDEVSFMIAGKRYNFIVAASHAFKSGNGSITFWIQMPSTAIAHIQATHYHMASIEVSDQQQSLLGNLWQKYPTLRMVSLKEMTARFDSTLAMITTVITGFSVVIILLAIIVILASINAAEAKERKKNSIIMSFGFSKRTCFQLNIIEWLITALIAATGSIVGTYLAGLLIYQSQFSLPYQPDFIWLLGTLFIILASVTSLGIFANKHSLNSSVKQLMTD</sequence>
<feature type="transmembrane region" description="Helical" evidence="6">
    <location>
        <begin position="771"/>
        <end position="797"/>
    </location>
</feature>
<keyword evidence="3 6" id="KW-0812">Transmembrane</keyword>
<evidence type="ECO:0000256" key="2">
    <source>
        <dbReference type="ARBA" id="ARBA00022475"/>
    </source>
</evidence>
<feature type="transmembrane region" description="Helical" evidence="6">
    <location>
        <begin position="487"/>
        <end position="504"/>
    </location>
</feature>
<evidence type="ECO:0000256" key="1">
    <source>
        <dbReference type="ARBA" id="ARBA00004651"/>
    </source>
</evidence>
<dbReference type="InterPro" id="IPR038766">
    <property type="entry name" value="Membrane_comp_ABC_pdt"/>
</dbReference>
<feature type="transmembrane region" description="Helical" evidence="6">
    <location>
        <begin position="408"/>
        <end position="426"/>
    </location>
</feature>
<feature type="domain" description="ABC3 transporter permease C-terminal" evidence="7">
    <location>
        <begin position="726"/>
        <end position="836"/>
    </location>
</feature>
<keyword evidence="2" id="KW-1003">Cell membrane</keyword>
<evidence type="ECO:0000259" key="7">
    <source>
        <dbReference type="Pfam" id="PF02687"/>
    </source>
</evidence>
<dbReference type="PANTHER" id="PTHR30287">
    <property type="entry name" value="MEMBRANE COMPONENT OF PREDICTED ABC SUPERFAMILY METABOLITE UPTAKE TRANSPORTER"/>
    <property type="match status" value="1"/>
</dbReference>
<comment type="caution">
    <text evidence="8">The sequence shown here is derived from an EMBL/GenBank/DDBJ whole genome shotgun (WGS) entry which is preliminary data.</text>
</comment>
<feature type="transmembrane region" description="Helical" evidence="6">
    <location>
        <begin position="809"/>
        <end position="830"/>
    </location>
</feature>
<feature type="transmembrane region" description="Helical" evidence="6">
    <location>
        <begin position="329"/>
        <end position="352"/>
    </location>
</feature>
<evidence type="ECO:0000256" key="4">
    <source>
        <dbReference type="ARBA" id="ARBA00022989"/>
    </source>
</evidence>
<keyword evidence="4 6" id="KW-1133">Transmembrane helix</keyword>
<dbReference type="EMBL" id="BAAAFA010000006">
    <property type="protein sequence ID" value="GAA0817396.1"/>
    <property type="molecule type" value="Genomic_DNA"/>
</dbReference>
<feature type="transmembrane region" description="Helical" evidence="6">
    <location>
        <begin position="716"/>
        <end position="742"/>
    </location>
</feature>
<accession>A0ABN1L703</accession>
<protein>
    <recommendedName>
        <fullName evidence="7">ABC3 transporter permease C-terminal domain-containing protein</fullName>
    </recommendedName>
</protein>
<dbReference type="InterPro" id="IPR003838">
    <property type="entry name" value="ABC3_permease_C"/>
</dbReference>
<evidence type="ECO:0000313" key="9">
    <source>
        <dbReference type="Proteomes" id="UP001500021"/>
    </source>
</evidence>
<evidence type="ECO:0000313" key="8">
    <source>
        <dbReference type="EMBL" id="GAA0817396.1"/>
    </source>
</evidence>
<organism evidence="8 9">
    <name type="scientific">Colwellia asteriadis</name>
    <dbReference type="NCBI Taxonomy" id="517723"/>
    <lineage>
        <taxon>Bacteria</taxon>
        <taxon>Pseudomonadati</taxon>
        <taxon>Pseudomonadota</taxon>
        <taxon>Gammaproteobacteria</taxon>
        <taxon>Alteromonadales</taxon>
        <taxon>Colwelliaceae</taxon>
        <taxon>Colwellia</taxon>
    </lineage>
</organism>
<proteinExistence type="predicted"/>
<feature type="transmembrane region" description="Helical" evidence="6">
    <location>
        <begin position="433"/>
        <end position="454"/>
    </location>
</feature>
<dbReference type="Proteomes" id="UP001500021">
    <property type="component" value="Unassembled WGS sequence"/>
</dbReference>
<comment type="subcellular location">
    <subcellularLocation>
        <location evidence="1">Cell membrane</location>
        <topology evidence="1">Multi-pass membrane protein</topology>
    </subcellularLocation>
</comment>
<evidence type="ECO:0000256" key="5">
    <source>
        <dbReference type="ARBA" id="ARBA00023136"/>
    </source>
</evidence>
<dbReference type="Pfam" id="PF02687">
    <property type="entry name" value="FtsX"/>
    <property type="match status" value="1"/>
</dbReference>
<dbReference type="RefSeq" id="WP_343817215.1">
    <property type="nucleotide sequence ID" value="NZ_BAAAFA010000006.1"/>
</dbReference>
<keyword evidence="5 6" id="KW-0472">Membrane</keyword>
<evidence type="ECO:0000256" key="6">
    <source>
        <dbReference type="SAM" id="Phobius"/>
    </source>
</evidence>
<keyword evidence="9" id="KW-1185">Reference proteome</keyword>
<gene>
    <name evidence="8" type="ORF">GCM10009111_18540</name>
</gene>
<dbReference type="PANTHER" id="PTHR30287:SF1">
    <property type="entry name" value="INNER MEMBRANE PROTEIN"/>
    <property type="match status" value="1"/>
</dbReference>
<reference evidence="8 9" key="1">
    <citation type="journal article" date="2019" name="Int. J. Syst. Evol. Microbiol.">
        <title>The Global Catalogue of Microorganisms (GCM) 10K type strain sequencing project: providing services to taxonomists for standard genome sequencing and annotation.</title>
        <authorList>
            <consortium name="The Broad Institute Genomics Platform"/>
            <consortium name="The Broad Institute Genome Sequencing Center for Infectious Disease"/>
            <person name="Wu L."/>
            <person name="Ma J."/>
        </authorList>
    </citation>
    <scope>NUCLEOTIDE SEQUENCE [LARGE SCALE GENOMIC DNA]</scope>
    <source>
        <strain evidence="8 9">JCM 15608</strain>
    </source>
</reference>
<feature type="transmembrane region" description="Helical" evidence="6">
    <location>
        <begin position="364"/>
        <end position="388"/>
    </location>
</feature>
<evidence type="ECO:0000256" key="3">
    <source>
        <dbReference type="ARBA" id="ARBA00022692"/>
    </source>
</evidence>
<feature type="transmembrane region" description="Helical" evidence="6">
    <location>
        <begin position="273"/>
        <end position="290"/>
    </location>
</feature>